<reference evidence="2" key="1">
    <citation type="submission" date="2021-01" db="EMBL/GenBank/DDBJ databases">
        <authorList>
            <consortium name="Aspergillus chevalieri M1 genome sequencing consortium"/>
            <person name="Kazuki M."/>
            <person name="Futagami T."/>
        </authorList>
    </citation>
    <scope>NUCLEOTIDE SEQUENCE</scope>
    <source>
        <strain evidence="2">M1</strain>
    </source>
</reference>
<protein>
    <submittedName>
        <fullName evidence="2">Uncharacterized protein</fullName>
    </submittedName>
</protein>
<name>A0A7R7VG58_ASPCH</name>
<dbReference type="GeneID" id="66977543"/>
<dbReference type="RefSeq" id="XP_043131706.1">
    <property type="nucleotide sequence ID" value="XM_043280919.1"/>
</dbReference>
<keyword evidence="3" id="KW-1185">Reference proteome</keyword>
<gene>
    <name evidence="2" type="ORF">ACHE_10586A</name>
</gene>
<evidence type="ECO:0000313" key="2">
    <source>
        <dbReference type="EMBL" id="BCR83184.1"/>
    </source>
</evidence>
<reference evidence="2" key="2">
    <citation type="submission" date="2021-02" db="EMBL/GenBank/DDBJ databases">
        <title>Aspergillus chevalieri M1 genome sequence.</title>
        <authorList>
            <person name="Kadooka C."/>
            <person name="Mori K."/>
            <person name="Futagami T."/>
        </authorList>
    </citation>
    <scope>NUCLEOTIDE SEQUENCE</scope>
    <source>
        <strain evidence="2">M1</strain>
    </source>
</reference>
<sequence length="390" mass="43376">MNTTVFLQKDYGRDSVISWPLGYIFASLSMPTKIILLMGAPTFKSLQWDEDNLLNAPVSPFHGSDSHLQEAWPFSDDHPVKWRLLQEVPALEQAHDTKLEPNCNTMFFTTEGLTDTAGKDSVLSQFYDHSFAVHETSEISLPMSFSQNSSLQESGLWVDSTMTSSASGFSSKQDSSGQPSFIPIQGQVGDLQDIPSASYLRSIVPQTMTVNLIVGIITIHPPRRVITWQWKREVDIVEMVVGDETRSGFGVTFWVPPESGHTDNNNSNNDGLGRSLAGLRPRDIVLLRMVGLSSFRERVYGQSLRKGVTQIDLLHRQRLDATDAGGIYGLRRLLDTGRDGEDLVVVKARRVREWIQRFVLAPEPAGGDEAGGIHRMKRGQTLPPDTPEIV</sequence>
<organism evidence="2 3">
    <name type="scientific">Aspergillus chevalieri</name>
    <name type="common">Eurotium chevalieri</name>
    <dbReference type="NCBI Taxonomy" id="182096"/>
    <lineage>
        <taxon>Eukaryota</taxon>
        <taxon>Fungi</taxon>
        <taxon>Dikarya</taxon>
        <taxon>Ascomycota</taxon>
        <taxon>Pezizomycotina</taxon>
        <taxon>Eurotiomycetes</taxon>
        <taxon>Eurotiomycetidae</taxon>
        <taxon>Eurotiales</taxon>
        <taxon>Aspergillaceae</taxon>
        <taxon>Aspergillus</taxon>
        <taxon>Aspergillus subgen. Aspergillus</taxon>
    </lineage>
</organism>
<dbReference type="KEGG" id="ache:ACHE_10586A"/>
<accession>A0A7R7VG58</accession>
<proteinExistence type="predicted"/>
<evidence type="ECO:0000313" key="3">
    <source>
        <dbReference type="Proteomes" id="UP000637239"/>
    </source>
</evidence>
<evidence type="ECO:0000256" key="1">
    <source>
        <dbReference type="SAM" id="MobiDB-lite"/>
    </source>
</evidence>
<dbReference type="Proteomes" id="UP000637239">
    <property type="component" value="Chromosome 1"/>
</dbReference>
<dbReference type="EMBL" id="AP024416">
    <property type="protein sequence ID" value="BCR83184.1"/>
    <property type="molecule type" value="Genomic_DNA"/>
</dbReference>
<dbReference type="AlphaFoldDB" id="A0A7R7VG58"/>
<feature type="region of interest" description="Disordered" evidence="1">
    <location>
        <begin position="369"/>
        <end position="390"/>
    </location>
</feature>